<evidence type="ECO:0000256" key="5">
    <source>
        <dbReference type="ARBA" id="ARBA00022692"/>
    </source>
</evidence>
<evidence type="ECO:0008006" key="13">
    <source>
        <dbReference type="Google" id="ProtNLM"/>
    </source>
</evidence>
<keyword evidence="12" id="KW-1185">Reference proteome</keyword>
<dbReference type="PANTHER" id="PTHR33909">
    <property type="entry name" value="SEC TRANSLOCON ACCESSORY COMPLEX SUBUNIT YAJC"/>
    <property type="match status" value="1"/>
</dbReference>
<evidence type="ECO:0000313" key="11">
    <source>
        <dbReference type="EMBL" id="KRM63646.1"/>
    </source>
</evidence>
<sequence length="122" mass="13346">MTEMVLGAGIAGSYSTILMFVVFIALMYFMMIRPQKKQQEKRQEMMNGLKKGDEVVTIGGLHGVIDEVNQADKTVTLDCDGVYLVFNLAAVGRVVPAKSTAAKEETVVATDAEKTDEPKEDK</sequence>
<evidence type="ECO:0000313" key="12">
    <source>
        <dbReference type="Proteomes" id="UP000051008"/>
    </source>
</evidence>
<comment type="similarity">
    <text evidence="2">Belongs to the YajC family.</text>
</comment>
<reference evidence="11 12" key="1">
    <citation type="journal article" date="2015" name="Genome Announc.">
        <title>Expanding the biotechnology potential of lactobacilli through comparative genomics of 213 strains and associated genera.</title>
        <authorList>
            <person name="Sun Z."/>
            <person name="Harris H.M."/>
            <person name="McCann A."/>
            <person name="Guo C."/>
            <person name="Argimon S."/>
            <person name="Zhang W."/>
            <person name="Yang X."/>
            <person name="Jeffery I.B."/>
            <person name="Cooney J.C."/>
            <person name="Kagawa T.F."/>
            <person name="Liu W."/>
            <person name="Song Y."/>
            <person name="Salvetti E."/>
            <person name="Wrobel A."/>
            <person name="Rasinkangas P."/>
            <person name="Parkhill J."/>
            <person name="Rea M.C."/>
            <person name="O'Sullivan O."/>
            <person name="Ritari J."/>
            <person name="Douillard F.P."/>
            <person name="Paul Ross R."/>
            <person name="Yang R."/>
            <person name="Briner A.E."/>
            <person name="Felis G.E."/>
            <person name="de Vos W.M."/>
            <person name="Barrangou R."/>
            <person name="Klaenhammer T.R."/>
            <person name="Caufield P.W."/>
            <person name="Cui Y."/>
            <person name="Zhang H."/>
            <person name="O'Toole P.W."/>
        </authorList>
    </citation>
    <scope>NUCLEOTIDE SEQUENCE [LARGE SCALE GENOMIC DNA]</scope>
    <source>
        <strain evidence="11 12">DSM 20509</strain>
    </source>
</reference>
<accession>A0A0R2A855</accession>
<gene>
    <name evidence="11" type="ORF">FC14_GL000432</name>
</gene>
<dbReference type="PATRIC" id="fig|1423718.3.peg.451"/>
<keyword evidence="9 10" id="KW-0472">Membrane</keyword>
<evidence type="ECO:0000256" key="1">
    <source>
        <dbReference type="ARBA" id="ARBA00004162"/>
    </source>
</evidence>
<dbReference type="Pfam" id="PF02699">
    <property type="entry name" value="YajC"/>
    <property type="match status" value="1"/>
</dbReference>
<protein>
    <recommendedName>
        <fullName evidence="13">Preprotein translocase subunit YajC</fullName>
    </recommendedName>
</protein>
<dbReference type="Proteomes" id="UP000051008">
    <property type="component" value="Unassembled WGS sequence"/>
</dbReference>
<dbReference type="PANTHER" id="PTHR33909:SF1">
    <property type="entry name" value="SEC TRANSLOCON ACCESSORY COMPLEX SUBUNIT YAJC"/>
    <property type="match status" value="1"/>
</dbReference>
<dbReference type="EMBL" id="AYYP01000060">
    <property type="protein sequence ID" value="KRM63646.1"/>
    <property type="molecule type" value="Genomic_DNA"/>
</dbReference>
<comment type="subcellular location">
    <subcellularLocation>
        <location evidence="1">Cell membrane</location>
        <topology evidence="1">Single-pass membrane protein</topology>
    </subcellularLocation>
</comment>
<keyword evidence="8" id="KW-0811">Translocation</keyword>
<evidence type="ECO:0000256" key="2">
    <source>
        <dbReference type="ARBA" id="ARBA00006742"/>
    </source>
</evidence>
<dbReference type="SMART" id="SM01323">
    <property type="entry name" value="YajC"/>
    <property type="match status" value="1"/>
</dbReference>
<dbReference type="InterPro" id="IPR003849">
    <property type="entry name" value="Preprotein_translocase_YajC"/>
</dbReference>
<dbReference type="PRINTS" id="PR01853">
    <property type="entry name" value="YAJCTRNLCASE"/>
</dbReference>
<keyword evidence="5 10" id="KW-0812">Transmembrane</keyword>
<keyword evidence="7 10" id="KW-1133">Transmembrane helix</keyword>
<keyword evidence="6" id="KW-0653">Protein transport</keyword>
<evidence type="ECO:0000256" key="8">
    <source>
        <dbReference type="ARBA" id="ARBA00023010"/>
    </source>
</evidence>
<evidence type="ECO:0000256" key="9">
    <source>
        <dbReference type="ARBA" id="ARBA00023136"/>
    </source>
</evidence>
<comment type="caution">
    <text evidence="11">The sequence shown here is derived from an EMBL/GenBank/DDBJ whole genome shotgun (WGS) entry which is preliminary data.</text>
</comment>
<feature type="transmembrane region" description="Helical" evidence="10">
    <location>
        <begin position="6"/>
        <end position="32"/>
    </location>
</feature>
<evidence type="ECO:0000256" key="7">
    <source>
        <dbReference type="ARBA" id="ARBA00022989"/>
    </source>
</evidence>
<keyword evidence="4" id="KW-1003">Cell membrane</keyword>
<dbReference type="AlphaFoldDB" id="A0A0R2A855"/>
<evidence type="ECO:0000256" key="4">
    <source>
        <dbReference type="ARBA" id="ARBA00022475"/>
    </source>
</evidence>
<dbReference type="GO" id="GO:0005886">
    <property type="term" value="C:plasma membrane"/>
    <property type="evidence" value="ECO:0007669"/>
    <property type="project" value="UniProtKB-SubCell"/>
</dbReference>
<evidence type="ECO:0000256" key="3">
    <source>
        <dbReference type="ARBA" id="ARBA00022448"/>
    </source>
</evidence>
<dbReference type="NCBIfam" id="TIGR00739">
    <property type="entry name" value="yajC"/>
    <property type="match status" value="1"/>
</dbReference>
<dbReference type="GO" id="GO:0015031">
    <property type="term" value="P:protein transport"/>
    <property type="evidence" value="ECO:0007669"/>
    <property type="project" value="UniProtKB-KW"/>
</dbReference>
<name>A0A0R2A855_9LACO</name>
<evidence type="ECO:0000256" key="6">
    <source>
        <dbReference type="ARBA" id="ARBA00022927"/>
    </source>
</evidence>
<organism evidence="11 12">
    <name type="scientific">Ligilactobacillus agilis DSM 20509</name>
    <dbReference type="NCBI Taxonomy" id="1423718"/>
    <lineage>
        <taxon>Bacteria</taxon>
        <taxon>Bacillati</taxon>
        <taxon>Bacillota</taxon>
        <taxon>Bacilli</taxon>
        <taxon>Lactobacillales</taxon>
        <taxon>Lactobacillaceae</taxon>
        <taxon>Ligilactobacillus</taxon>
    </lineage>
</organism>
<evidence type="ECO:0000256" key="10">
    <source>
        <dbReference type="SAM" id="Phobius"/>
    </source>
</evidence>
<proteinExistence type="inferred from homology"/>
<keyword evidence="3" id="KW-0813">Transport</keyword>